<dbReference type="Gene3D" id="1.25.40.380">
    <property type="entry name" value="Protein of unknown function DUF1810"/>
    <property type="match status" value="1"/>
</dbReference>
<accession>A0A2W5NM34</accession>
<evidence type="ECO:0000313" key="2">
    <source>
        <dbReference type="Proteomes" id="UP000249082"/>
    </source>
</evidence>
<proteinExistence type="predicted"/>
<protein>
    <submittedName>
        <fullName evidence="1">DUF1810 domain-containing protein</fullName>
    </submittedName>
</protein>
<dbReference type="Proteomes" id="UP000249082">
    <property type="component" value="Unassembled WGS sequence"/>
</dbReference>
<gene>
    <name evidence="1" type="ORF">DI555_10920</name>
</gene>
<dbReference type="InterPro" id="IPR014937">
    <property type="entry name" value="DUF1810"/>
</dbReference>
<dbReference type="Pfam" id="PF08837">
    <property type="entry name" value="DUF1810"/>
    <property type="match status" value="1"/>
</dbReference>
<dbReference type="InterPro" id="IPR036287">
    <property type="entry name" value="Rv1873-like_sf"/>
</dbReference>
<dbReference type="EMBL" id="QFPX01000008">
    <property type="protein sequence ID" value="PZQ54552.1"/>
    <property type="molecule type" value="Genomic_DNA"/>
</dbReference>
<dbReference type="SUPFAM" id="SSF140736">
    <property type="entry name" value="Rv1873-like"/>
    <property type="match status" value="1"/>
</dbReference>
<evidence type="ECO:0000313" key="1">
    <source>
        <dbReference type="EMBL" id="PZQ54552.1"/>
    </source>
</evidence>
<name>A0A2W5NM34_9SPHN</name>
<sequence length="142" mass="15888">METLARFIEAQSPDYPRVVAELERGEKRSHWIWYVFPQIAGLGRSPTSQRYAISGLPEARAYLAHPLLGHRLDECTDVMLGWHGERSAEAILGELDALKFRSSMTLFEAAQGGARFTRALDAFFDGQRDARTLELLGSASPH</sequence>
<dbReference type="AlphaFoldDB" id="A0A2W5NM34"/>
<comment type="caution">
    <text evidence="1">The sequence shown here is derived from an EMBL/GenBank/DDBJ whole genome shotgun (WGS) entry which is preliminary data.</text>
</comment>
<dbReference type="PIRSF" id="PIRSF008546">
    <property type="entry name" value="UCP008546"/>
    <property type="match status" value="1"/>
</dbReference>
<reference evidence="1 2" key="1">
    <citation type="submission" date="2017-08" db="EMBL/GenBank/DDBJ databases">
        <title>Infants hospitalized years apart are colonized by the same room-sourced microbial strains.</title>
        <authorList>
            <person name="Brooks B."/>
            <person name="Olm M.R."/>
            <person name="Firek B.A."/>
            <person name="Baker R."/>
            <person name="Thomas B.C."/>
            <person name="Morowitz M.J."/>
            <person name="Banfield J.F."/>
        </authorList>
    </citation>
    <scope>NUCLEOTIDE SEQUENCE [LARGE SCALE GENOMIC DNA]</scope>
    <source>
        <strain evidence="1">S2_005_002_R2_33</strain>
    </source>
</reference>
<organism evidence="1 2">
    <name type="scientific">Novosphingobium pentaromativorans</name>
    <dbReference type="NCBI Taxonomy" id="205844"/>
    <lineage>
        <taxon>Bacteria</taxon>
        <taxon>Pseudomonadati</taxon>
        <taxon>Pseudomonadota</taxon>
        <taxon>Alphaproteobacteria</taxon>
        <taxon>Sphingomonadales</taxon>
        <taxon>Sphingomonadaceae</taxon>
        <taxon>Novosphingobium</taxon>
    </lineage>
</organism>